<dbReference type="InterPro" id="IPR023614">
    <property type="entry name" value="Porin_dom_sf"/>
</dbReference>
<gene>
    <name evidence="3" type="ORF">AOV_02775</name>
</gene>
<evidence type="ECO:0000259" key="2">
    <source>
        <dbReference type="Pfam" id="PF13609"/>
    </source>
</evidence>
<dbReference type="RefSeq" id="WP_075139049.1">
    <property type="nucleotide sequence ID" value="NZ_CP015994.1"/>
</dbReference>
<reference evidence="3 4" key="2">
    <citation type="journal article" date="2019" name="BMC Genomics">
        <title>The Anaplasma ovis genome reveals a high proportion of pseudogenes.</title>
        <authorList>
            <person name="Liu Z."/>
            <person name="Peasley A.M."/>
            <person name="Yang J."/>
            <person name="Li Y."/>
            <person name="Guan G."/>
            <person name="Luo J."/>
            <person name="Yin H."/>
            <person name="Brayton K.A."/>
        </authorList>
    </citation>
    <scope>NUCLEOTIDE SEQUENCE [LARGE SCALE GENOMIC DNA]</scope>
    <source>
        <strain evidence="3 4">Haibei</strain>
    </source>
</reference>
<feature type="domain" description="Porin" evidence="2">
    <location>
        <begin position="104"/>
        <end position="423"/>
    </location>
</feature>
<dbReference type="Proteomes" id="UP000259762">
    <property type="component" value="Chromosome"/>
</dbReference>
<dbReference type="Gene3D" id="2.40.160.10">
    <property type="entry name" value="Porin"/>
    <property type="match status" value="1"/>
</dbReference>
<reference evidence="4" key="1">
    <citation type="submission" date="2018-06" db="EMBL/GenBank/DDBJ databases">
        <title>The Anaplasma ovis genome reveals a high proportion of pseudogenes.</title>
        <authorList>
            <person name="Liu Z."/>
            <person name="Peasley A.M."/>
            <person name="Yang J."/>
            <person name="Li Y."/>
            <person name="Guan G."/>
            <person name="Luo J."/>
            <person name="Yin H."/>
            <person name="Brayton K.A."/>
        </authorList>
    </citation>
    <scope>NUCLEOTIDE SEQUENCE [LARGE SCALE GENOMIC DNA]</scope>
    <source>
        <strain evidence="4">Haibei</strain>
    </source>
</reference>
<feature type="chain" id="PRO_5016259138" description="Porin domain-containing protein" evidence="1">
    <location>
        <begin position="26"/>
        <end position="534"/>
    </location>
</feature>
<evidence type="ECO:0000313" key="3">
    <source>
        <dbReference type="EMBL" id="ASI47757.1"/>
    </source>
</evidence>
<dbReference type="GO" id="GO:0015288">
    <property type="term" value="F:porin activity"/>
    <property type="evidence" value="ECO:0007669"/>
    <property type="project" value="InterPro"/>
</dbReference>
<dbReference type="InterPro" id="IPR033900">
    <property type="entry name" value="Gram_neg_porin_domain"/>
</dbReference>
<accession>A0A2Z2L846</accession>
<feature type="signal peptide" evidence="1">
    <location>
        <begin position="1"/>
        <end position="25"/>
    </location>
</feature>
<protein>
    <recommendedName>
        <fullName evidence="2">Porin domain-containing protein</fullName>
    </recommendedName>
</protein>
<dbReference type="Pfam" id="PF13609">
    <property type="entry name" value="Porin_4"/>
    <property type="match status" value="1"/>
</dbReference>
<dbReference type="AlphaFoldDB" id="A0A2Z2L846"/>
<keyword evidence="4" id="KW-1185">Reference proteome</keyword>
<dbReference type="EMBL" id="CP015994">
    <property type="protein sequence ID" value="ASI47757.1"/>
    <property type="molecule type" value="Genomic_DNA"/>
</dbReference>
<keyword evidence="1" id="KW-0732">Signal</keyword>
<dbReference type="SUPFAM" id="SSF56935">
    <property type="entry name" value="Porins"/>
    <property type="match status" value="1"/>
</dbReference>
<evidence type="ECO:0000313" key="4">
    <source>
        <dbReference type="Proteomes" id="UP000259762"/>
    </source>
</evidence>
<sequence length="534" mass="57752">MVHKGSLVAPVMAAALLLASSGGVAASTEPQEESKGYAFVTGRVLSYAWLLDDNPVGDEHEGHRRVRSDDREVKSWRYGRHGISDAHVFEHNLGSWGTSYDAALAVGLRSKGSTPGLVYGADFALSVPVGSFGKSFYDEMVGAGSRIFADTPYGTFLLGYQEGVESSMKADVLALVPGGGGGAWGKYLRCFLGYASGMPFHMYPGLYSENLFRSIGSFDRVGVLRETRRFLGVLPMRLSYMSPRLGGFSLGVSYSPSGYRDDLFKSDAYRLGVGRNVSSEEESSRSDSDAVEDAKLALVAVKPSFDLGPVYKNILSGALRYDWGDDDVAIGLSVTGEYARPKRYADILNPGTSPFVEYSNLAALSAGAEMKFAGLKAAVSYGYLGGSGRPKVVSQSGRTWEVPYGTNLPSYYFASSLGYGYGDFYSSVVYFVSRVGHTVGVARGGAAYHDYGKGFDGEHVLRDLAVGLGYNLYERRGTKFGLFVSCHAFSLEQRPSEFKRGDNADYVRTSDSTQGRENHKHDGVVVLSGVKFDF</sequence>
<proteinExistence type="predicted"/>
<dbReference type="OrthoDB" id="7164576at2"/>
<evidence type="ECO:0000256" key="1">
    <source>
        <dbReference type="SAM" id="SignalP"/>
    </source>
</evidence>
<dbReference type="GO" id="GO:0016020">
    <property type="term" value="C:membrane"/>
    <property type="evidence" value="ECO:0007669"/>
    <property type="project" value="InterPro"/>
</dbReference>
<organism evidence="3 4">
    <name type="scientific">Anaplasma ovis str. Haibei</name>
    <dbReference type="NCBI Taxonomy" id="1248439"/>
    <lineage>
        <taxon>Bacteria</taxon>
        <taxon>Pseudomonadati</taxon>
        <taxon>Pseudomonadota</taxon>
        <taxon>Alphaproteobacteria</taxon>
        <taxon>Rickettsiales</taxon>
        <taxon>Anaplasmataceae</taxon>
        <taxon>Anaplasma</taxon>
    </lineage>
</organism>
<dbReference type="KEGG" id="aoh:AOV_02775"/>
<name>A0A2Z2L846_9RICK</name>